<feature type="domain" description="Heterokaryon incompatibility" evidence="1">
    <location>
        <begin position="113"/>
        <end position="281"/>
    </location>
</feature>
<dbReference type="PANTHER" id="PTHR24148:SF64">
    <property type="entry name" value="HETEROKARYON INCOMPATIBILITY DOMAIN-CONTAINING PROTEIN"/>
    <property type="match status" value="1"/>
</dbReference>
<evidence type="ECO:0000259" key="1">
    <source>
        <dbReference type="Pfam" id="PF06985"/>
    </source>
</evidence>
<evidence type="ECO:0000313" key="2">
    <source>
        <dbReference type="EMBL" id="RYN70813.1"/>
    </source>
</evidence>
<name>A0A4Q4N5W1_ALTAL</name>
<dbReference type="VEuPathDB" id="FungiDB:CC77DRAFT_966127"/>
<dbReference type="Pfam" id="PF26639">
    <property type="entry name" value="Het-6_barrel"/>
    <property type="match status" value="1"/>
</dbReference>
<sequence>MAFYTYSDLRENEIRLLRLLPANGNIADDICIILDHTPLFPQDMQSRWQARLQSKIKLREQLPDGWEVFTNPEGKHFFASGYDVQYEHPNAAVDARLYEEPVEDTRDNLQPDYEALSYVWGSPDDLVSVFVYEDDTALSKPLEERVMFSMKVRRNLADALRHLRLVDEHRVLWVDAICINQHNMAERSREVTRMGMIYSQARRVIAWLGTSTPSSDQALAALSHLTSLVEVSDDGWVFRSTNNKSNWRPRIDKLPLDDETWVKLVALFFRPYFDRLWIVQELRLASQHSLMQCGGGTLTLSELRRATEALLEAEHVPVRLGTRMDWVGFLTRSHTILIELLGQSRVRQCFDMRDKIYGLLSLAPPQLAARIKPDYTRSYQDVYKGFCLSYMHITERLDLLPFCVPRGSDETGATLASWVLDLSSAPPKSVRLPLTQAATNSRSEYIYVPPHRLDVTGIRHARVVTGSAPIPPDIAQVAELLEKHRPSGWSNKLYPTDESVLDAWIRLLQLDMLRDRIERRPHFPLLEDLKTRWSDAVSGDRTPWEISVISPRITEKLHGASLLKLDNGYLGFGPSTVQPGDCLVVLLGCYAPMILRPQKNGDYTVIGKCYVQGLMNGEALLGDLTRAWTVQQHHKDGQIVFKYYNRDTECLTNEDPRLPPLDESWRKVCRPRTTDDPLYVAYFEHIPTGRIINSDPRLLPHVLRSRGVNLKTFALT</sequence>
<proteinExistence type="predicted"/>
<gene>
    <name evidence="2" type="ORF">AA0117_g10103</name>
</gene>
<protein>
    <recommendedName>
        <fullName evidence="1">Heterokaryon incompatibility domain-containing protein</fullName>
    </recommendedName>
</protein>
<comment type="caution">
    <text evidence="2">The sequence shown here is derived from an EMBL/GenBank/DDBJ whole genome shotgun (WGS) entry which is preliminary data.</text>
</comment>
<accession>A0A4Q4N5W1</accession>
<evidence type="ECO:0000313" key="3">
    <source>
        <dbReference type="Proteomes" id="UP000291422"/>
    </source>
</evidence>
<dbReference type="InterPro" id="IPR052895">
    <property type="entry name" value="HetReg/Transcr_Mod"/>
</dbReference>
<dbReference type="Proteomes" id="UP000291422">
    <property type="component" value="Unassembled WGS sequence"/>
</dbReference>
<dbReference type="Pfam" id="PF06985">
    <property type="entry name" value="HET"/>
    <property type="match status" value="1"/>
</dbReference>
<reference evidence="3" key="1">
    <citation type="journal article" date="2019" name="bioRxiv">
        <title>Genomics, evolutionary history and diagnostics of the Alternaria alternata species group including apple and Asian pear pathotypes.</title>
        <authorList>
            <person name="Armitage A.D."/>
            <person name="Cockerton H.M."/>
            <person name="Sreenivasaprasad S."/>
            <person name="Woodhall J.W."/>
            <person name="Lane C.R."/>
            <person name="Harrison R.J."/>
            <person name="Clarkson J.P."/>
        </authorList>
    </citation>
    <scope>NUCLEOTIDE SEQUENCE [LARGE SCALE GENOMIC DNA]</scope>
    <source>
        <strain evidence="3">FERA 1177</strain>
    </source>
</reference>
<dbReference type="AlphaFoldDB" id="A0A4Q4N5W1"/>
<dbReference type="InterPro" id="IPR010730">
    <property type="entry name" value="HET"/>
</dbReference>
<organism evidence="2 3">
    <name type="scientific">Alternaria alternata</name>
    <name type="common">Alternaria rot fungus</name>
    <name type="synonym">Torula alternata</name>
    <dbReference type="NCBI Taxonomy" id="5599"/>
    <lineage>
        <taxon>Eukaryota</taxon>
        <taxon>Fungi</taxon>
        <taxon>Dikarya</taxon>
        <taxon>Ascomycota</taxon>
        <taxon>Pezizomycotina</taxon>
        <taxon>Dothideomycetes</taxon>
        <taxon>Pleosporomycetidae</taxon>
        <taxon>Pleosporales</taxon>
        <taxon>Pleosporineae</taxon>
        <taxon>Pleosporaceae</taxon>
        <taxon>Alternaria</taxon>
        <taxon>Alternaria sect. Alternaria</taxon>
        <taxon>Alternaria alternata complex</taxon>
    </lineage>
</organism>
<dbReference type="EMBL" id="PDXD01000037">
    <property type="protein sequence ID" value="RYN70813.1"/>
    <property type="molecule type" value="Genomic_DNA"/>
</dbReference>
<dbReference type="PANTHER" id="PTHR24148">
    <property type="entry name" value="ANKYRIN REPEAT DOMAIN-CONTAINING PROTEIN 39 HOMOLOG-RELATED"/>
    <property type="match status" value="1"/>
</dbReference>